<proteinExistence type="predicted"/>
<dbReference type="AlphaFoldDB" id="A0A224Y3A5"/>
<evidence type="ECO:0000256" key="1">
    <source>
        <dbReference type="SAM" id="SignalP"/>
    </source>
</evidence>
<dbReference type="EMBL" id="GFTR01001507">
    <property type="protein sequence ID" value="JAW14919.1"/>
    <property type="molecule type" value="Transcribed_RNA"/>
</dbReference>
<name>A0A224Y3A5_9HEMI</name>
<keyword evidence="1" id="KW-0732">Signal</keyword>
<reference evidence="2" key="1">
    <citation type="journal article" date="2018" name="PLoS Negl. Trop. Dis.">
        <title>An insight into the salivary gland and fat body transcriptome of Panstrongylus lignarius (Hemiptera: Heteroptera), the main vector of Chagas disease in Peru.</title>
        <authorList>
            <person name="Nevoa J.C."/>
            <person name="Mendes M.T."/>
            <person name="da Silva M.V."/>
            <person name="Soares S.C."/>
            <person name="Oliveira C.J.F."/>
            <person name="Ribeiro J.M.C."/>
        </authorList>
    </citation>
    <scope>NUCLEOTIDE SEQUENCE</scope>
</reference>
<evidence type="ECO:0000313" key="2">
    <source>
        <dbReference type="EMBL" id="JAW14919.1"/>
    </source>
</evidence>
<feature type="signal peptide" evidence="1">
    <location>
        <begin position="1"/>
        <end position="21"/>
    </location>
</feature>
<accession>A0A224Y3A5</accession>
<protein>
    <submittedName>
        <fullName evidence="2">Putative secreted protein</fullName>
    </submittedName>
</protein>
<sequence>MPLLFLSKLILSVSRYVVVIGAVSRAETDSGVGCNTCKFAADSTRICSIKTCWVSWSTSIIVASSSWPWKIKLVLPRCHLLCSKPNKVVSILTFEPCL</sequence>
<organism evidence="2">
    <name type="scientific">Panstrongylus lignarius</name>
    <dbReference type="NCBI Taxonomy" id="156445"/>
    <lineage>
        <taxon>Eukaryota</taxon>
        <taxon>Metazoa</taxon>
        <taxon>Ecdysozoa</taxon>
        <taxon>Arthropoda</taxon>
        <taxon>Hexapoda</taxon>
        <taxon>Insecta</taxon>
        <taxon>Pterygota</taxon>
        <taxon>Neoptera</taxon>
        <taxon>Paraneoptera</taxon>
        <taxon>Hemiptera</taxon>
        <taxon>Heteroptera</taxon>
        <taxon>Panheteroptera</taxon>
        <taxon>Cimicomorpha</taxon>
        <taxon>Reduviidae</taxon>
        <taxon>Triatominae</taxon>
        <taxon>Panstrongylus</taxon>
    </lineage>
</organism>
<feature type="chain" id="PRO_5012601193" evidence="1">
    <location>
        <begin position="22"/>
        <end position="98"/>
    </location>
</feature>